<feature type="transmembrane region" description="Helical" evidence="6">
    <location>
        <begin position="131"/>
        <end position="149"/>
    </location>
</feature>
<evidence type="ECO:0000256" key="1">
    <source>
        <dbReference type="ARBA" id="ARBA00004477"/>
    </source>
</evidence>
<gene>
    <name evidence="8" type="ORF">Cni_G12540</name>
</gene>
<dbReference type="AlphaFoldDB" id="A0AAQ3K8I2"/>
<dbReference type="InterPro" id="IPR003388">
    <property type="entry name" value="Reticulon"/>
</dbReference>
<keyword evidence="3 6" id="KW-0256">Endoplasmic reticulum</keyword>
<dbReference type="InterPro" id="IPR045064">
    <property type="entry name" value="Reticulon-like"/>
</dbReference>
<protein>
    <recommendedName>
        <fullName evidence="6">Reticulon-like protein</fullName>
    </recommendedName>
</protein>
<evidence type="ECO:0000259" key="7">
    <source>
        <dbReference type="PROSITE" id="PS50845"/>
    </source>
</evidence>
<reference evidence="8 9" key="1">
    <citation type="submission" date="2023-10" db="EMBL/GenBank/DDBJ databases">
        <title>Chromosome-scale genome assembly provides insights into flower coloration mechanisms of Canna indica.</title>
        <authorList>
            <person name="Li C."/>
        </authorList>
    </citation>
    <scope>NUCLEOTIDE SEQUENCE [LARGE SCALE GENOMIC DNA]</scope>
    <source>
        <tissue evidence="8">Flower</tissue>
    </source>
</reference>
<sequence>MPLHSSSSQKLFGRQRPLHELFGQGKVANIILWRDKRLSSSILISVSLVWLLFEVMEYNFVSLLCHISILVMLLVFIWSNGAELLKQPSPKIPELMLSEETFTRAALLVHEKIGQFLSILHQIACGKDLKLFLSTVVSLWIISVVGSWFSTINLLFFVLSCGLTLPALYERYEDEVDYLVMKGSVDAKEWYNKFDSQFLGKIPRGGPAATKTKKP</sequence>
<dbReference type="PROSITE" id="PS50845">
    <property type="entry name" value="RETICULON"/>
    <property type="match status" value="1"/>
</dbReference>
<organism evidence="8 9">
    <name type="scientific">Canna indica</name>
    <name type="common">Indian-shot</name>
    <dbReference type="NCBI Taxonomy" id="4628"/>
    <lineage>
        <taxon>Eukaryota</taxon>
        <taxon>Viridiplantae</taxon>
        <taxon>Streptophyta</taxon>
        <taxon>Embryophyta</taxon>
        <taxon>Tracheophyta</taxon>
        <taxon>Spermatophyta</taxon>
        <taxon>Magnoliopsida</taxon>
        <taxon>Liliopsida</taxon>
        <taxon>Zingiberales</taxon>
        <taxon>Cannaceae</taxon>
        <taxon>Canna</taxon>
    </lineage>
</organism>
<name>A0AAQ3K8I2_9LILI</name>
<evidence type="ECO:0000256" key="3">
    <source>
        <dbReference type="ARBA" id="ARBA00022824"/>
    </source>
</evidence>
<dbReference type="GO" id="GO:0005789">
    <property type="term" value="C:endoplasmic reticulum membrane"/>
    <property type="evidence" value="ECO:0007669"/>
    <property type="project" value="UniProtKB-SubCell"/>
</dbReference>
<evidence type="ECO:0000256" key="6">
    <source>
        <dbReference type="RuleBase" id="RU363132"/>
    </source>
</evidence>
<comment type="subcellular location">
    <subcellularLocation>
        <location evidence="1 6">Endoplasmic reticulum membrane</location>
        <topology evidence="1 6">Multi-pass membrane protein</topology>
    </subcellularLocation>
</comment>
<dbReference type="PANTHER" id="PTHR10994">
    <property type="entry name" value="RETICULON"/>
    <property type="match status" value="1"/>
</dbReference>
<evidence type="ECO:0000256" key="5">
    <source>
        <dbReference type="ARBA" id="ARBA00023136"/>
    </source>
</evidence>
<evidence type="ECO:0000313" key="8">
    <source>
        <dbReference type="EMBL" id="WOL03820.1"/>
    </source>
</evidence>
<evidence type="ECO:0000313" key="9">
    <source>
        <dbReference type="Proteomes" id="UP001327560"/>
    </source>
</evidence>
<dbReference type="GO" id="GO:0009617">
    <property type="term" value="P:response to bacterium"/>
    <property type="evidence" value="ECO:0007669"/>
    <property type="project" value="InterPro"/>
</dbReference>
<dbReference type="PANTHER" id="PTHR10994:SF85">
    <property type="entry name" value="RETICULON-LIKE PROTEIN B9"/>
    <property type="match status" value="1"/>
</dbReference>
<keyword evidence="5 6" id="KW-0472">Membrane</keyword>
<feature type="domain" description="Reticulon" evidence="7">
    <location>
        <begin position="27"/>
        <end position="215"/>
    </location>
</feature>
<keyword evidence="9" id="KW-1185">Reference proteome</keyword>
<keyword evidence="4 6" id="KW-1133">Transmembrane helix</keyword>
<dbReference type="Proteomes" id="UP001327560">
    <property type="component" value="Chromosome 4"/>
</dbReference>
<proteinExistence type="predicted"/>
<evidence type="ECO:0000256" key="4">
    <source>
        <dbReference type="ARBA" id="ARBA00022989"/>
    </source>
</evidence>
<evidence type="ECO:0000256" key="2">
    <source>
        <dbReference type="ARBA" id="ARBA00022692"/>
    </source>
</evidence>
<dbReference type="Pfam" id="PF02453">
    <property type="entry name" value="Reticulon"/>
    <property type="match status" value="1"/>
</dbReference>
<accession>A0AAQ3K8I2</accession>
<feature type="transmembrane region" description="Helical" evidence="6">
    <location>
        <begin position="59"/>
        <end position="78"/>
    </location>
</feature>
<dbReference type="EMBL" id="CP136893">
    <property type="protein sequence ID" value="WOL03820.1"/>
    <property type="molecule type" value="Genomic_DNA"/>
</dbReference>
<keyword evidence="2 6" id="KW-0812">Transmembrane</keyword>